<dbReference type="SUPFAM" id="SSF53448">
    <property type="entry name" value="Nucleotide-diphospho-sugar transferases"/>
    <property type="match status" value="1"/>
</dbReference>
<reference evidence="2 3" key="1">
    <citation type="journal article" date="2014" name="Genome Announc.">
        <title>Genome Sequence of Lactobacillus fabifermentans Strain T30PCM01, Isolated from Fermenting Grape Marc.</title>
        <authorList>
            <person name="Treu L."/>
            <person name="Vendramin V."/>
            <person name="Bovo B."/>
            <person name="Giacomini A."/>
            <person name="Corich V."/>
            <person name="Campanaro S."/>
        </authorList>
    </citation>
    <scope>NUCLEOTIDE SEQUENCE [LARGE SCALE GENOMIC DNA]</scope>
    <source>
        <strain evidence="2 3">T30PCM01</strain>
    </source>
</reference>
<dbReference type="InterPro" id="IPR029044">
    <property type="entry name" value="Nucleotide-diphossugar_trans"/>
</dbReference>
<dbReference type="GO" id="GO:0016758">
    <property type="term" value="F:hexosyltransferase activity"/>
    <property type="evidence" value="ECO:0007669"/>
    <property type="project" value="UniProtKB-ARBA"/>
</dbReference>
<comment type="caution">
    <text evidence="2">The sequence shown here is derived from an EMBL/GenBank/DDBJ whole genome shotgun (WGS) entry which is preliminary data.</text>
</comment>
<keyword evidence="2" id="KW-0808">Transferase</keyword>
<dbReference type="EMBL" id="AWWK01000024">
    <property type="protein sequence ID" value="ETY74868.1"/>
    <property type="molecule type" value="Genomic_DNA"/>
</dbReference>
<dbReference type="PANTHER" id="PTHR22916">
    <property type="entry name" value="GLYCOSYLTRANSFERASE"/>
    <property type="match status" value="1"/>
</dbReference>
<proteinExistence type="predicted"/>
<dbReference type="PANTHER" id="PTHR22916:SF3">
    <property type="entry name" value="UDP-GLCNAC:BETAGAL BETA-1,3-N-ACETYLGLUCOSAMINYLTRANSFERASE-LIKE PROTEIN 1"/>
    <property type="match status" value="1"/>
</dbReference>
<dbReference type="AlphaFoldDB" id="W6TAA2"/>
<organism evidence="2 3">
    <name type="scientific">Lactiplantibacillus fabifermentans T30PCM01</name>
    <dbReference type="NCBI Taxonomy" id="1400520"/>
    <lineage>
        <taxon>Bacteria</taxon>
        <taxon>Bacillati</taxon>
        <taxon>Bacillota</taxon>
        <taxon>Bacilli</taxon>
        <taxon>Lactobacillales</taxon>
        <taxon>Lactobacillaceae</taxon>
        <taxon>Lactiplantibacillus</taxon>
    </lineage>
</organism>
<sequence>MRHSVCMATYNGEAVIVRQLKSILQQLNDDDEVIIIDDGSSDQTLMRINELNDKRIKVQVNQQNMGPIKSFEKAIKLSQGEIIFLSDQDDCWYADKVATVERRFKDSQVQMVVHDARVVDGEGRELAPSWNAYNHNQLTTSVLRTIIKNPFTGSMMAFRQSLCPLILPFPSHTSMHDEWIGLVLNKKHLKYSLIDQPLMDYYRYGTNVTARRRKQPLVMLKKRCRDLNDIIKYH</sequence>
<feature type="domain" description="Glycosyltransferase 2-like" evidence="1">
    <location>
        <begin position="4"/>
        <end position="162"/>
    </location>
</feature>
<dbReference type="PATRIC" id="fig|1400520.3.peg.1022"/>
<dbReference type="eggNOG" id="COG1216">
    <property type="taxonomic scope" value="Bacteria"/>
</dbReference>
<dbReference type="Gene3D" id="3.90.550.10">
    <property type="entry name" value="Spore Coat Polysaccharide Biosynthesis Protein SpsA, Chain A"/>
    <property type="match status" value="1"/>
</dbReference>
<dbReference type="Proteomes" id="UP000019247">
    <property type="component" value="Unassembled WGS sequence"/>
</dbReference>
<dbReference type="OrthoDB" id="9802649at2"/>
<evidence type="ECO:0000313" key="3">
    <source>
        <dbReference type="Proteomes" id="UP000019247"/>
    </source>
</evidence>
<dbReference type="STRING" id="1400520.LFAB_05230"/>
<name>W6TAA2_9LACO</name>
<dbReference type="HOGENOM" id="CLU_025996_2_2_9"/>
<evidence type="ECO:0000259" key="1">
    <source>
        <dbReference type="Pfam" id="PF00535"/>
    </source>
</evidence>
<accession>W6TAA2</accession>
<protein>
    <submittedName>
        <fullName evidence="2">Alpha-L-Rha alpha-1,3-L-rhamnosyltransferase</fullName>
    </submittedName>
</protein>
<dbReference type="Pfam" id="PF00535">
    <property type="entry name" value="Glycos_transf_2"/>
    <property type="match status" value="1"/>
</dbReference>
<dbReference type="InterPro" id="IPR001173">
    <property type="entry name" value="Glyco_trans_2-like"/>
</dbReference>
<gene>
    <name evidence="2" type="ORF">LFAB_05230</name>
</gene>
<evidence type="ECO:0000313" key="2">
    <source>
        <dbReference type="EMBL" id="ETY74868.1"/>
    </source>
</evidence>